<sequence>MPDPRYLVNPYSTVGDPWPNDEESTPHQETASATPDFTQRNLRLVIPSSPTSKKSTALSNYCVYESGYSTDDGEDVDVTLSELKIDSEGEESNKKGAVFEEQPISAPSNLTPSIVPKGKELDSLGLQVLGKSLDEIEFLPLDHYPDEDLMNPQAHRERLQNIHDYASRNSAAAKLSGSLCLFKGNPLQFHADQMAPTSPEDHRSIKDQLAKGDPQTLTLDPSSFSSMKTFLERCSEITTCISDNVSQLRRSNFCRQQLNFLQLDRSRPNVAILRPIDLVTLLSLLRAIDRSCGIYREKEVQESHLDNIHKCLSSLDLLCGDFFAGAFSLDESLFPGDHAYTLLRTLDLIIVSYAGAHVSQFDQCCRKKLNPSDRIGILSPAPDECARRGIVVHRRTFLCLDGFLGGCEAWVFHDFEACQPNSTKLYLRTRPESFADIWGPMWKIVGPDREKSTIRYDLENGSIIMADQADTITLYPSVDPIVREDEDLSHWISDRQLRSMACNRPSICKPFSHAANLLVGASNRFSLRDNTKACHCTSARANNSLRKDGFICPFGATRTRRRVDSEAVGINIGGGALGPGVSYAMTTKVIPGRSWKEAFIKRWTLERTARNVHGLSRYCGIEMSYCTYHSRRVRIIDLFGTKTISSLVQAIDPVEDGSTKDEIYGALKDDPESLVALYKQPTTRKGVGDLVARCLDLLSLTGTTLEDDAPLSALWVIDQVENIVEFPRRYYRWCGLVQDCRDNCAFVVLEERCLISEFRRLCQNSSSSDSALPIDVYPPILETALVINDRKTLPQGMRLKVTVGEKRSLWWNVRKLEKGSFSVGPHGSLEVVGPLSSREVLMNWNGATFGASTMKYLTRRVLRKDPDKYHNERMFDELDAEQASMPTFITSV</sequence>
<dbReference type="AlphaFoldDB" id="A0A132B497"/>
<dbReference type="Proteomes" id="UP000070700">
    <property type="component" value="Unassembled WGS sequence"/>
</dbReference>
<evidence type="ECO:0000313" key="3">
    <source>
        <dbReference type="Proteomes" id="UP000070700"/>
    </source>
</evidence>
<accession>A0A132B497</accession>
<evidence type="ECO:0000256" key="1">
    <source>
        <dbReference type="SAM" id="MobiDB-lite"/>
    </source>
</evidence>
<dbReference type="RefSeq" id="XP_018061577.1">
    <property type="nucleotide sequence ID" value="XM_018220933.1"/>
</dbReference>
<dbReference type="OrthoDB" id="428577at2759"/>
<reference evidence="2 3" key="1">
    <citation type="submission" date="2015-10" db="EMBL/GenBank/DDBJ databases">
        <title>Full genome of DAOMC 229536 Phialocephala scopiformis, a fungal endophyte of spruce producing the potent anti-insectan compound rugulosin.</title>
        <authorList>
            <consortium name="DOE Joint Genome Institute"/>
            <person name="Walker A.K."/>
            <person name="Frasz S.L."/>
            <person name="Seifert K.A."/>
            <person name="Miller J.D."/>
            <person name="Mondo S.J."/>
            <person name="Labutti K."/>
            <person name="Lipzen A."/>
            <person name="Dockter R."/>
            <person name="Kennedy M."/>
            <person name="Grigoriev I.V."/>
            <person name="Spatafora J.W."/>
        </authorList>
    </citation>
    <scope>NUCLEOTIDE SEQUENCE [LARGE SCALE GENOMIC DNA]</scope>
    <source>
        <strain evidence="2 3">CBS 120377</strain>
    </source>
</reference>
<dbReference type="GeneID" id="28830659"/>
<feature type="compositionally biased region" description="Polar residues" evidence="1">
    <location>
        <begin position="27"/>
        <end position="40"/>
    </location>
</feature>
<protein>
    <submittedName>
        <fullName evidence="2">Uncharacterized protein</fullName>
    </submittedName>
</protein>
<evidence type="ECO:0000313" key="2">
    <source>
        <dbReference type="EMBL" id="KUJ07222.1"/>
    </source>
</evidence>
<dbReference type="KEGG" id="psco:LY89DRAFT_743224"/>
<feature type="region of interest" description="Disordered" evidence="1">
    <location>
        <begin position="1"/>
        <end position="40"/>
    </location>
</feature>
<proteinExistence type="predicted"/>
<dbReference type="EMBL" id="KQ947441">
    <property type="protein sequence ID" value="KUJ07222.1"/>
    <property type="molecule type" value="Genomic_DNA"/>
</dbReference>
<dbReference type="InParanoid" id="A0A132B497"/>
<keyword evidence="3" id="KW-1185">Reference proteome</keyword>
<organism evidence="2 3">
    <name type="scientific">Mollisia scopiformis</name>
    <name type="common">Conifer needle endophyte fungus</name>
    <name type="synonym">Phialocephala scopiformis</name>
    <dbReference type="NCBI Taxonomy" id="149040"/>
    <lineage>
        <taxon>Eukaryota</taxon>
        <taxon>Fungi</taxon>
        <taxon>Dikarya</taxon>
        <taxon>Ascomycota</taxon>
        <taxon>Pezizomycotina</taxon>
        <taxon>Leotiomycetes</taxon>
        <taxon>Helotiales</taxon>
        <taxon>Mollisiaceae</taxon>
        <taxon>Mollisia</taxon>
    </lineage>
</organism>
<gene>
    <name evidence="2" type="ORF">LY89DRAFT_743224</name>
</gene>
<name>A0A132B497_MOLSC</name>